<dbReference type="Proteomes" id="UP000198211">
    <property type="component" value="Unassembled WGS sequence"/>
</dbReference>
<dbReference type="AlphaFoldDB" id="A0A225V7E3"/>
<dbReference type="PANTHER" id="PTHR40866:SF1">
    <property type="entry name" value="BED-TYPE DOMAIN-CONTAINING PROTEIN"/>
    <property type="match status" value="1"/>
</dbReference>
<protein>
    <recommendedName>
        <fullName evidence="3">HAT C-terminal dimerisation domain-containing protein</fullName>
    </recommendedName>
</protein>
<proteinExistence type="predicted"/>
<evidence type="ECO:0000313" key="2">
    <source>
        <dbReference type="Proteomes" id="UP000198211"/>
    </source>
</evidence>
<name>A0A225V7E3_9STRA</name>
<accession>A0A225V7E3</accession>
<comment type="caution">
    <text evidence="1">The sequence shown here is derived from an EMBL/GenBank/DDBJ whole genome shotgun (WGS) entry which is preliminary data.</text>
</comment>
<sequence>MTGFDVIAGTLQRNDMTVATVHDIFDILLDNYAVMETFLAMDANIVESGALKSKDTSAQGPQSKYIDAIWIPAASVMAGRFFLTVKSTVGYLRKSLSQENLAMIMYLKLNGDLVMLVDLSKAIERANQTNDAVVM</sequence>
<gene>
    <name evidence="1" type="ORF">PHMEG_00027645</name>
</gene>
<dbReference type="EMBL" id="NBNE01007144">
    <property type="protein sequence ID" value="OWZ01044.1"/>
    <property type="molecule type" value="Genomic_DNA"/>
</dbReference>
<organism evidence="1 2">
    <name type="scientific">Phytophthora megakarya</name>
    <dbReference type="NCBI Taxonomy" id="4795"/>
    <lineage>
        <taxon>Eukaryota</taxon>
        <taxon>Sar</taxon>
        <taxon>Stramenopiles</taxon>
        <taxon>Oomycota</taxon>
        <taxon>Peronosporomycetes</taxon>
        <taxon>Peronosporales</taxon>
        <taxon>Peronosporaceae</taxon>
        <taxon>Phytophthora</taxon>
    </lineage>
</organism>
<reference evidence="2" key="1">
    <citation type="submission" date="2017-03" db="EMBL/GenBank/DDBJ databases">
        <title>Phytopthora megakarya and P. palmivora, two closely related causual agents of cacao black pod achieved similar genome size and gene model numbers by different mechanisms.</title>
        <authorList>
            <person name="Ali S."/>
            <person name="Shao J."/>
            <person name="Larry D.J."/>
            <person name="Kronmiller B."/>
            <person name="Shen D."/>
            <person name="Strem M.D."/>
            <person name="Melnick R.L."/>
            <person name="Guiltinan M.J."/>
            <person name="Tyler B.M."/>
            <person name="Meinhardt L.W."/>
            <person name="Bailey B.A."/>
        </authorList>
    </citation>
    <scope>NUCLEOTIDE SEQUENCE [LARGE SCALE GENOMIC DNA]</scope>
    <source>
        <strain evidence="2">zdho120</strain>
    </source>
</reference>
<evidence type="ECO:0008006" key="3">
    <source>
        <dbReference type="Google" id="ProtNLM"/>
    </source>
</evidence>
<evidence type="ECO:0000313" key="1">
    <source>
        <dbReference type="EMBL" id="OWZ01044.1"/>
    </source>
</evidence>
<keyword evidence="2" id="KW-1185">Reference proteome</keyword>
<dbReference type="PANTHER" id="PTHR40866">
    <property type="entry name" value="BED-TYPE DOMAIN-CONTAINING PROTEIN"/>
    <property type="match status" value="1"/>
</dbReference>
<dbReference type="OrthoDB" id="129483at2759"/>